<accession>A0ABU2B923</accession>
<evidence type="ECO:0000313" key="3">
    <source>
        <dbReference type="Proteomes" id="UP001183619"/>
    </source>
</evidence>
<evidence type="ECO:0000313" key="2">
    <source>
        <dbReference type="EMBL" id="MDR7353884.1"/>
    </source>
</evidence>
<comment type="caution">
    <text evidence="2">The sequence shown here is derived from an EMBL/GenBank/DDBJ whole genome shotgun (WGS) entry which is preliminary data.</text>
</comment>
<dbReference type="EMBL" id="JAVDYF010000001">
    <property type="protein sequence ID" value="MDR7353884.1"/>
    <property type="molecule type" value="Genomic_DNA"/>
</dbReference>
<feature type="region of interest" description="Disordered" evidence="1">
    <location>
        <begin position="1"/>
        <end position="20"/>
    </location>
</feature>
<evidence type="ECO:0000256" key="1">
    <source>
        <dbReference type="SAM" id="MobiDB-lite"/>
    </source>
</evidence>
<keyword evidence="3" id="KW-1185">Reference proteome</keyword>
<dbReference type="Pfam" id="PF11662">
    <property type="entry name" value="DUF3263"/>
    <property type="match status" value="1"/>
</dbReference>
<gene>
    <name evidence="2" type="ORF">J2S37_000422</name>
</gene>
<dbReference type="InterPro" id="IPR021678">
    <property type="entry name" value="DUF3263"/>
</dbReference>
<organism evidence="2 3">
    <name type="scientific">Corynebacterium felinum</name>
    <dbReference type="NCBI Taxonomy" id="131318"/>
    <lineage>
        <taxon>Bacteria</taxon>
        <taxon>Bacillati</taxon>
        <taxon>Actinomycetota</taxon>
        <taxon>Actinomycetes</taxon>
        <taxon>Mycobacteriales</taxon>
        <taxon>Corynebacteriaceae</taxon>
        <taxon>Corynebacterium</taxon>
    </lineage>
</organism>
<proteinExistence type="predicted"/>
<reference evidence="2 3" key="1">
    <citation type="submission" date="2023-07" db="EMBL/GenBank/DDBJ databases">
        <title>Sequencing the genomes of 1000 actinobacteria strains.</title>
        <authorList>
            <person name="Klenk H.-P."/>
        </authorList>
    </citation>
    <scope>NUCLEOTIDE SEQUENCE [LARGE SCALE GENOMIC DNA]</scope>
    <source>
        <strain evidence="2 3">DSM 44508</strain>
    </source>
</reference>
<dbReference type="Proteomes" id="UP001183619">
    <property type="component" value="Unassembled WGS sequence"/>
</dbReference>
<name>A0ABU2B923_9CORY</name>
<protein>
    <recommendedName>
        <fullName evidence="4">DUF3263 domain-containing protein</fullName>
    </recommendedName>
</protein>
<evidence type="ECO:0008006" key="4">
    <source>
        <dbReference type="Google" id="ProtNLM"/>
    </source>
</evidence>
<sequence length="114" mass="12685">MDENQRGFSQLDPSFSAPSLSASLPGGVRGADVGFAQVVEFENSAPKTLGAKEEAIRKQLGLSPIRYYQLLNIAIDMPEIIEKFPVLTARLRRIRDSREQQRVSRRSSSSSFSQ</sequence>
<feature type="compositionally biased region" description="Polar residues" evidence="1">
    <location>
        <begin position="1"/>
        <end position="13"/>
    </location>
</feature>